<evidence type="ECO:0000256" key="1">
    <source>
        <dbReference type="SAM" id="Phobius"/>
    </source>
</evidence>
<name>A0A450YS06_9GAMM</name>
<accession>A0A450YS06</accession>
<protein>
    <submittedName>
        <fullName evidence="2">Uncharacterized protein</fullName>
    </submittedName>
</protein>
<evidence type="ECO:0000313" key="3">
    <source>
        <dbReference type="EMBL" id="VFK49271.1"/>
    </source>
</evidence>
<gene>
    <name evidence="3" type="ORF">BECKSD772E_GA0070983_11684</name>
    <name evidence="2" type="ORF">BECKSD772F_GA0070984_11754</name>
</gene>
<proteinExistence type="predicted"/>
<keyword evidence="1" id="KW-0472">Membrane</keyword>
<evidence type="ECO:0000313" key="2">
    <source>
        <dbReference type="EMBL" id="VFK44303.1"/>
    </source>
</evidence>
<keyword evidence="1" id="KW-1133">Transmembrane helix</keyword>
<feature type="transmembrane region" description="Helical" evidence="1">
    <location>
        <begin position="154"/>
        <end position="177"/>
    </location>
</feature>
<feature type="transmembrane region" description="Helical" evidence="1">
    <location>
        <begin position="48"/>
        <end position="68"/>
    </location>
</feature>
<feature type="transmembrane region" description="Helical" evidence="1">
    <location>
        <begin position="21"/>
        <end position="42"/>
    </location>
</feature>
<sequence>MLNSSKVTMTRRKNMSRVAPWISCILAVPAIVSMLVLFHVYIQPLHIWPIFYLVILPLAIFSPIVSIFYRTNKTIPISHFLISAIVFIGIGFFIYILEKWTATPFGIGFSIFFVAIIILYLVFLTINLASPEKEDKNKKFLERHFDILISNPEVGLWVTLFLFVTIANFSGLAIFFIDKQERESGGWGIHIDKALYAENRITRRGDAFKGSNGNKKVYFCEREYDFIYIDKDKSGGCTIPRKYIDHENELGT</sequence>
<dbReference type="EMBL" id="CAADFR010000175">
    <property type="protein sequence ID" value="VFK44303.1"/>
    <property type="molecule type" value="Genomic_DNA"/>
</dbReference>
<feature type="transmembrane region" description="Helical" evidence="1">
    <location>
        <begin position="80"/>
        <end position="97"/>
    </location>
</feature>
<keyword evidence="1" id="KW-0812">Transmembrane</keyword>
<organism evidence="2">
    <name type="scientific">Candidatus Kentrum sp. SD</name>
    <dbReference type="NCBI Taxonomy" id="2126332"/>
    <lineage>
        <taxon>Bacteria</taxon>
        <taxon>Pseudomonadati</taxon>
        <taxon>Pseudomonadota</taxon>
        <taxon>Gammaproteobacteria</taxon>
        <taxon>Candidatus Kentrum</taxon>
    </lineage>
</organism>
<feature type="transmembrane region" description="Helical" evidence="1">
    <location>
        <begin position="109"/>
        <end position="129"/>
    </location>
</feature>
<dbReference type="EMBL" id="CAADFU010000168">
    <property type="protein sequence ID" value="VFK49271.1"/>
    <property type="molecule type" value="Genomic_DNA"/>
</dbReference>
<reference evidence="2" key="1">
    <citation type="submission" date="2019-02" db="EMBL/GenBank/DDBJ databases">
        <authorList>
            <person name="Gruber-Vodicka R. H."/>
            <person name="Seah K. B. B."/>
        </authorList>
    </citation>
    <scope>NUCLEOTIDE SEQUENCE</scope>
    <source>
        <strain evidence="3">BECK_S1320</strain>
        <strain evidence="2">BECK_S1321</strain>
    </source>
</reference>
<dbReference type="AlphaFoldDB" id="A0A450YS06"/>